<evidence type="ECO:0000313" key="9">
    <source>
        <dbReference type="Proteomes" id="UP001596138"/>
    </source>
</evidence>
<dbReference type="PANTHER" id="PTHR36923:SF3">
    <property type="entry name" value="FERREDOXIN"/>
    <property type="match status" value="1"/>
</dbReference>
<evidence type="ECO:0000256" key="1">
    <source>
        <dbReference type="ARBA" id="ARBA00001927"/>
    </source>
</evidence>
<comment type="caution">
    <text evidence="8">The sequence shown here is derived from an EMBL/GenBank/DDBJ whole genome shotgun (WGS) entry which is preliminary data.</text>
</comment>
<keyword evidence="2" id="KW-0813">Transport</keyword>
<dbReference type="Proteomes" id="UP001596138">
    <property type="component" value="Unassembled WGS sequence"/>
</dbReference>
<organism evidence="8 9">
    <name type="scientific">Longivirga aurantiaca</name>
    <dbReference type="NCBI Taxonomy" id="1837743"/>
    <lineage>
        <taxon>Bacteria</taxon>
        <taxon>Bacillati</taxon>
        <taxon>Actinomycetota</taxon>
        <taxon>Actinomycetes</taxon>
        <taxon>Sporichthyales</taxon>
        <taxon>Sporichthyaceae</taxon>
        <taxon>Longivirga</taxon>
    </lineage>
</organism>
<evidence type="ECO:0000313" key="8">
    <source>
        <dbReference type="EMBL" id="MFC6236344.1"/>
    </source>
</evidence>
<dbReference type="Gene3D" id="3.30.70.20">
    <property type="match status" value="1"/>
</dbReference>
<evidence type="ECO:0000256" key="4">
    <source>
        <dbReference type="ARBA" id="ARBA00022982"/>
    </source>
</evidence>
<dbReference type="Pfam" id="PF13459">
    <property type="entry name" value="Fer4_15"/>
    <property type="match status" value="1"/>
</dbReference>
<accession>A0ABW1SWD2</accession>
<dbReference type="InterPro" id="IPR051269">
    <property type="entry name" value="Fe-S_cluster_ET"/>
</dbReference>
<keyword evidence="7" id="KW-0003">3Fe-4S</keyword>
<keyword evidence="5" id="KW-0408">Iron</keyword>
<evidence type="ECO:0000256" key="6">
    <source>
        <dbReference type="ARBA" id="ARBA00023014"/>
    </source>
</evidence>
<sequence length="82" mass="8898">MVVGCFRITTRKARELRVSIDLTRCAGYGNCVDAAEAVFEMSDVDDIAVVLLAEPGPDLWESVRKAARVCPANAIVIDEADE</sequence>
<gene>
    <name evidence="8" type="ORF">ACFQGU_00520</name>
</gene>
<comment type="cofactor">
    <cofactor evidence="1">
        <name>[3Fe-4S] cluster</name>
        <dbReference type="ChEBI" id="CHEBI:21137"/>
    </cofactor>
</comment>
<evidence type="ECO:0000256" key="3">
    <source>
        <dbReference type="ARBA" id="ARBA00022723"/>
    </source>
</evidence>
<dbReference type="EMBL" id="JBHSTI010000002">
    <property type="protein sequence ID" value="MFC6236344.1"/>
    <property type="molecule type" value="Genomic_DNA"/>
</dbReference>
<evidence type="ECO:0000256" key="7">
    <source>
        <dbReference type="ARBA" id="ARBA00023291"/>
    </source>
</evidence>
<protein>
    <submittedName>
        <fullName evidence="8">Ferredoxin</fullName>
    </submittedName>
</protein>
<keyword evidence="9" id="KW-1185">Reference proteome</keyword>
<reference evidence="9" key="1">
    <citation type="journal article" date="2019" name="Int. J. Syst. Evol. Microbiol.">
        <title>The Global Catalogue of Microorganisms (GCM) 10K type strain sequencing project: providing services to taxonomists for standard genome sequencing and annotation.</title>
        <authorList>
            <consortium name="The Broad Institute Genomics Platform"/>
            <consortium name="The Broad Institute Genome Sequencing Center for Infectious Disease"/>
            <person name="Wu L."/>
            <person name="Ma J."/>
        </authorList>
    </citation>
    <scope>NUCLEOTIDE SEQUENCE [LARGE SCALE GENOMIC DNA]</scope>
    <source>
        <strain evidence="9">CGMCC 4.7317</strain>
    </source>
</reference>
<evidence type="ECO:0000256" key="5">
    <source>
        <dbReference type="ARBA" id="ARBA00023004"/>
    </source>
</evidence>
<keyword evidence="4" id="KW-0249">Electron transport</keyword>
<keyword evidence="3" id="KW-0479">Metal-binding</keyword>
<keyword evidence="6" id="KW-0411">Iron-sulfur</keyword>
<evidence type="ECO:0000256" key="2">
    <source>
        <dbReference type="ARBA" id="ARBA00022448"/>
    </source>
</evidence>
<proteinExistence type="predicted"/>
<dbReference type="RefSeq" id="WP_386763391.1">
    <property type="nucleotide sequence ID" value="NZ_JBHSTI010000002.1"/>
</dbReference>
<dbReference type="PANTHER" id="PTHR36923">
    <property type="entry name" value="FERREDOXIN"/>
    <property type="match status" value="1"/>
</dbReference>
<name>A0ABW1SWD2_9ACTN</name>
<dbReference type="SUPFAM" id="SSF54862">
    <property type="entry name" value="4Fe-4S ferredoxins"/>
    <property type="match status" value="1"/>
</dbReference>